<dbReference type="Proteomes" id="UP000525389">
    <property type="component" value="Unassembled WGS sequence"/>
</dbReference>
<keyword evidence="2" id="KW-0238">DNA-binding</keyword>
<dbReference type="PANTHER" id="PTHR30146:SF109">
    <property type="entry name" value="HTH-TYPE TRANSCRIPTIONAL REGULATOR GALS"/>
    <property type="match status" value="1"/>
</dbReference>
<evidence type="ECO:0000313" key="5">
    <source>
        <dbReference type="EMBL" id="MBB5234141.1"/>
    </source>
</evidence>
<dbReference type="GO" id="GO:0000976">
    <property type="term" value="F:transcription cis-regulatory region binding"/>
    <property type="evidence" value="ECO:0007669"/>
    <property type="project" value="TreeGrafter"/>
</dbReference>
<dbReference type="InterPro" id="IPR046335">
    <property type="entry name" value="LacI/GalR-like_sensor"/>
</dbReference>
<dbReference type="Gene3D" id="3.40.50.2300">
    <property type="match status" value="2"/>
</dbReference>
<dbReference type="PROSITE" id="PS00356">
    <property type="entry name" value="HTH_LACI_1"/>
    <property type="match status" value="1"/>
</dbReference>
<dbReference type="GO" id="GO:0003700">
    <property type="term" value="F:DNA-binding transcription factor activity"/>
    <property type="evidence" value="ECO:0007669"/>
    <property type="project" value="TreeGrafter"/>
</dbReference>
<dbReference type="CDD" id="cd06267">
    <property type="entry name" value="PBP1_LacI_sugar_binding-like"/>
    <property type="match status" value="1"/>
</dbReference>
<protein>
    <submittedName>
        <fullName evidence="5">LacI family transcriptional regulator</fullName>
    </submittedName>
</protein>
<organism evidence="5 6">
    <name type="scientific">Deinococcus budaensis</name>
    <dbReference type="NCBI Taxonomy" id="1665626"/>
    <lineage>
        <taxon>Bacteria</taxon>
        <taxon>Thermotogati</taxon>
        <taxon>Deinococcota</taxon>
        <taxon>Deinococci</taxon>
        <taxon>Deinococcales</taxon>
        <taxon>Deinococcaceae</taxon>
        <taxon>Deinococcus</taxon>
    </lineage>
</organism>
<gene>
    <name evidence="5" type="ORF">HNQ09_001579</name>
</gene>
<accession>A0A7W8LPV0</accession>
<dbReference type="EMBL" id="JACHFN010000005">
    <property type="protein sequence ID" value="MBB5234141.1"/>
    <property type="molecule type" value="Genomic_DNA"/>
</dbReference>
<dbReference type="Pfam" id="PF00356">
    <property type="entry name" value="LacI"/>
    <property type="match status" value="1"/>
</dbReference>
<dbReference type="RefSeq" id="WP_184027608.1">
    <property type="nucleotide sequence ID" value="NZ_JACHFN010000005.1"/>
</dbReference>
<dbReference type="Gene3D" id="1.10.260.40">
    <property type="entry name" value="lambda repressor-like DNA-binding domains"/>
    <property type="match status" value="1"/>
</dbReference>
<dbReference type="SUPFAM" id="SSF47413">
    <property type="entry name" value="lambda repressor-like DNA-binding domains"/>
    <property type="match status" value="1"/>
</dbReference>
<name>A0A7W8LPV0_9DEIO</name>
<proteinExistence type="predicted"/>
<dbReference type="Pfam" id="PF13377">
    <property type="entry name" value="Peripla_BP_3"/>
    <property type="match status" value="1"/>
</dbReference>
<keyword evidence="3" id="KW-0804">Transcription</keyword>
<dbReference type="SMART" id="SM00354">
    <property type="entry name" value="HTH_LACI"/>
    <property type="match status" value="1"/>
</dbReference>
<comment type="caution">
    <text evidence="5">The sequence shown here is derived from an EMBL/GenBank/DDBJ whole genome shotgun (WGS) entry which is preliminary data.</text>
</comment>
<sequence length="334" mass="36063">MTRTTMRDVAAHAGVSYQTVSNVLNDHPSIRPATRDRVLAAIQVLNYHPNQAAKALRQSRSTTLCCAFFGHNVEDIHDPYRNLIQSAFVAEANAHGYSMTTAFLNQDQPDTLDRFRQRYLQGLFGGAVLVGTTLPASQLHDVQACGVQTVLFDHLVPGSATATIHADYERGMADMVAHHVAQGRTRLALLIPNGDPGSSAQARLRGFQQTAAELGVQAEVVSSSWSYASGEAAMHALWSSGARPDAVLAASDRLAAGALRAAHDLGLRVPTDVAISGFDDFEFSQYTHPRLTTLHVPHGEMARQAVRHLVALVEQKEVPTSDAFPVSLVVRESA</sequence>
<dbReference type="PANTHER" id="PTHR30146">
    <property type="entry name" value="LACI-RELATED TRANSCRIPTIONAL REPRESSOR"/>
    <property type="match status" value="1"/>
</dbReference>
<reference evidence="5 6" key="1">
    <citation type="submission" date="2020-08" db="EMBL/GenBank/DDBJ databases">
        <title>Genomic Encyclopedia of Type Strains, Phase IV (KMG-IV): sequencing the most valuable type-strain genomes for metagenomic binning, comparative biology and taxonomic classification.</title>
        <authorList>
            <person name="Goeker M."/>
        </authorList>
    </citation>
    <scope>NUCLEOTIDE SEQUENCE [LARGE SCALE GENOMIC DNA]</scope>
    <source>
        <strain evidence="5 6">DSM 101791</strain>
    </source>
</reference>
<dbReference type="PROSITE" id="PS50932">
    <property type="entry name" value="HTH_LACI_2"/>
    <property type="match status" value="1"/>
</dbReference>
<keyword evidence="1" id="KW-0805">Transcription regulation</keyword>
<dbReference type="SUPFAM" id="SSF53822">
    <property type="entry name" value="Periplasmic binding protein-like I"/>
    <property type="match status" value="1"/>
</dbReference>
<feature type="domain" description="HTH lacI-type" evidence="4">
    <location>
        <begin position="4"/>
        <end position="58"/>
    </location>
</feature>
<dbReference type="AlphaFoldDB" id="A0A7W8LPV0"/>
<evidence type="ECO:0000259" key="4">
    <source>
        <dbReference type="PROSITE" id="PS50932"/>
    </source>
</evidence>
<evidence type="ECO:0000256" key="2">
    <source>
        <dbReference type="ARBA" id="ARBA00023125"/>
    </source>
</evidence>
<evidence type="ECO:0000256" key="3">
    <source>
        <dbReference type="ARBA" id="ARBA00023163"/>
    </source>
</evidence>
<evidence type="ECO:0000256" key="1">
    <source>
        <dbReference type="ARBA" id="ARBA00023015"/>
    </source>
</evidence>
<keyword evidence="6" id="KW-1185">Reference proteome</keyword>
<dbReference type="InterPro" id="IPR000843">
    <property type="entry name" value="HTH_LacI"/>
</dbReference>
<dbReference type="InterPro" id="IPR010982">
    <property type="entry name" value="Lambda_DNA-bd_dom_sf"/>
</dbReference>
<dbReference type="CDD" id="cd01392">
    <property type="entry name" value="HTH_LacI"/>
    <property type="match status" value="1"/>
</dbReference>
<dbReference type="InterPro" id="IPR028082">
    <property type="entry name" value="Peripla_BP_I"/>
</dbReference>
<evidence type="ECO:0000313" key="6">
    <source>
        <dbReference type="Proteomes" id="UP000525389"/>
    </source>
</evidence>